<dbReference type="SUPFAM" id="SSF88946">
    <property type="entry name" value="Sigma2 domain of RNA polymerase sigma factors"/>
    <property type="match status" value="1"/>
</dbReference>
<dbReference type="InterPro" id="IPR013325">
    <property type="entry name" value="RNA_pol_sigma_r2"/>
</dbReference>
<keyword evidence="8" id="KW-1185">Reference proteome</keyword>
<dbReference type="GO" id="GO:0003677">
    <property type="term" value="F:DNA binding"/>
    <property type="evidence" value="ECO:0007669"/>
    <property type="project" value="InterPro"/>
</dbReference>
<dbReference type="EMBL" id="CP018153">
    <property type="protein sequence ID" value="APG59840.1"/>
    <property type="molecule type" value="Genomic_DNA"/>
</dbReference>
<proteinExistence type="inferred from homology"/>
<gene>
    <name evidence="7" type="ORF">LPB144_05160</name>
</gene>
<evidence type="ECO:0000259" key="6">
    <source>
        <dbReference type="Pfam" id="PF08281"/>
    </source>
</evidence>
<dbReference type="RefSeq" id="WP_072552492.1">
    <property type="nucleotide sequence ID" value="NZ_CP018153.1"/>
</dbReference>
<sequence length="192" mass="22391">MSERIEDNDRELVIKVQNGDLNAFSILVDKYKNKSLSLAVSIVKDTFLGEDIIQEVFIKVHSKIKNFRFKSKFSTWLYRIVVNTSYNELKKRKHTIPISIYEISEDVRPGSTNGKSLSIEEQKKYIKYGMMLLKEDEALILRLFYLCENSIKEIEDITNFNSSKIRVNLHRGRKNLKRKLISILGAEIDSLL</sequence>
<evidence type="ECO:0000256" key="1">
    <source>
        <dbReference type="ARBA" id="ARBA00010641"/>
    </source>
</evidence>
<dbReference type="InterPro" id="IPR013249">
    <property type="entry name" value="RNA_pol_sigma70_r4_t2"/>
</dbReference>
<organism evidence="7 8">
    <name type="scientific">Christiangramia salexigens</name>
    <dbReference type="NCBI Taxonomy" id="1913577"/>
    <lineage>
        <taxon>Bacteria</taxon>
        <taxon>Pseudomonadati</taxon>
        <taxon>Bacteroidota</taxon>
        <taxon>Flavobacteriia</taxon>
        <taxon>Flavobacteriales</taxon>
        <taxon>Flavobacteriaceae</taxon>
        <taxon>Christiangramia</taxon>
    </lineage>
</organism>
<protein>
    <submittedName>
        <fullName evidence="7">Uncharacterized protein</fullName>
    </submittedName>
</protein>
<evidence type="ECO:0000259" key="5">
    <source>
        <dbReference type="Pfam" id="PF04542"/>
    </source>
</evidence>
<evidence type="ECO:0000256" key="2">
    <source>
        <dbReference type="ARBA" id="ARBA00023015"/>
    </source>
</evidence>
<dbReference type="KEGG" id="grl:LPB144_05160"/>
<dbReference type="STRING" id="1913577.LPB144_05160"/>
<dbReference type="InterPro" id="IPR036388">
    <property type="entry name" value="WH-like_DNA-bd_sf"/>
</dbReference>
<dbReference type="SUPFAM" id="SSF88659">
    <property type="entry name" value="Sigma3 and sigma4 domains of RNA polymerase sigma factors"/>
    <property type="match status" value="1"/>
</dbReference>
<dbReference type="PANTHER" id="PTHR43133">
    <property type="entry name" value="RNA POLYMERASE ECF-TYPE SIGMA FACTO"/>
    <property type="match status" value="1"/>
</dbReference>
<evidence type="ECO:0000256" key="3">
    <source>
        <dbReference type="ARBA" id="ARBA00023082"/>
    </source>
</evidence>
<dbReference type="InterPro" id="IPR039425">
    <property type="entry name" value="RNA_pol_sigma-70-like"/>
</dbReference>
<name>A0A1L3J412_9FLAO</name>
<keyword evidence="2" id="KW-0805">Transcription regulation</keyword>
<evidence type="ECO:0000256" key="4">
    <source>
        <dbReference type="ARBA" id="ARBA00023163"/>
    </source>
</evidence>
<dbReference type="AlphaFoldDB" id="A0A1L3J412"/>
<feature type="domain" description="RNA polymerase sigma factor 70 region 4 type 2" evidence="6">
    <location>
        <begin position="133"/>
        <end position="176"/>
    </location>
</feature>
<accession>A0A1L3J412</accession>
<dbReference type="NCBIfam" id="TIGR02937">
    <property type="entry name" value="sigma70-ECF"/>
    <property type="match status" value="1"/>
</dbReference>
<evidence type="ECO:0000313" key="8">
    <source>
        <dbReference type="Proteomes" id="UP000182510"/>
    </source>
</evidence>
<keyword evidence="3" id="KW-0731">Sigma factor</keyword>
<dbReference type="InterPro" id="IPR013324">
    <property type="entry name" value="RNA_pol_sigma_r3/r4-like"/>
</dbReference>
<dbReference type="InterPro" id="IPR014284">
    <property type="entry name" value="RNA_pol_sigma-70_dom"/>
</dbReference>
<dbReference type="Gene3D" id="1.10.1740.10">
    <property type="match status" value="1"/>
</dbReference>
<dbReference type="Proteomes" id="UP000182510">
    <property type="component" value="Chromosome"/>
</dbReference>
<dbReference type="Pfam" id="PF08281">
    <property type="entry name" value="Sigma70_r4_2"/>
    <property type="match status" value="1"/>
</dbReference>
<dbReference type="GO" id="GO:0006352">
    <property type="term" value="P:DNA-templated transcription initiation"/>
    <property type="evidence" value="ECO:0007669"/>
    <property type="project" value="InterPro"/>
</dbReference>
<dbReference type="PANTHER" id="PTHR43133:SF51">
    <property type="entry name" value="RNA POLYMERASE SIGMA FACTOR"/>
    <property type="match status" value="1"/>
</dbReference>
<reference evidence="7 8" key="1">
    <citation type="submission" date="2016-11" db="EMBL/GenBank/DDBJ databases">
        <title>Gramella sp. LPB0144 isolated from marine environment.</title>
        <authorList>
            <person name="Kim E."/>
            <person name="Yi H."/>
        </authorList>
    </citation>
    <scope>NUCLEOTIDE SEQUENCE [LARGE SCALE GENOMIC DNA]</scope>
    <source>
        <strain evidence="7 8">LPB0144</strain>
    </source>
</reference>
<dbReference type="OrthoDB" id="1027298at2"/>
<dbReference type="InterPro" id="IPR007627">
    <property type="entry name" value="RNA_pol_sigma70_r2"/>
</dbReference>
<dbReference type="Gene3D" id="1.10.10.10">
    <property type="entry name" value="Winged helix-like DNA-binding domain superfamily/Winged helix DNA-binding domain"/>
    <property type="match status" value="1"/>
</dbReference>
<keyword evidence="4" id="KW-0804">Transcription</keyword>
<evidence type="ECO:0000313" key="7">
    <source>
        <dbReference type="EMBL" id="APG59840.1"/>
    </source>
</evidence>
<feature type="domain" description="RNA polymerase sigma-70 region 2" evidence="5">
    <location>
        <begin position="27"/>
        <end position="94"/>
    </location>
</feature>
<dbReference type="Pfam" id="PF04542">
    <property type="entry name" value="Sigma70_r2"/>
    <property type="match status" value="1"/>
</dbReference>
<comment type="similarity">
    <text evidence="1">Belongs to the sigma-70 factor family. ECF subfamily.</text>
</comment>
<dbReference type="GO" id="GO:0016987">
    <property type="term" value="F:sigma factor activity"/>
    <property type="evidence" value="ECO:0007669"/>
    <property type="project" value="UniProtKB-KW"/>
</dbReference>